<evidence type="ECO:0000259" key="1">
    <source>
        <dbReference type="Pfam" id="PF02770"/>
    </source>
</evidence>
<sequence length="129" mass="13724">MGRGDRTAVDRAHRGSDLGALETTATRHGDAWLLNGFKWFASNCDGKVFVVLAKPEGAPDSTRGVATFLVLRTRRDGSANGVRIRRLKEKLGTRSVASGRSNSSTPRHFCCPGSLMSTLAHPTAKGSAA</sequence>
<name>X8E0B5_MYCXE</name>
<organism evidence="2">
    <name type="scientific">Mycobacterium xenopi 4042</name>
    <dbReference type="NCBI Taxonomy" id="1299334"/>
    <lineage>
        <taxon>Bacteria</taxon>
        <taxon>Bacillati</taxon>
        <taxon>Actinomycetota</taxon>
        <taxon>Actinomycetes</taxon>
        <taxon>Mycobacteriales</taxon>
        <taxon>Mycobacteriaceae</taxon>
        <taxon>Mycobacterium</taxon>
    </lineage>
</organism>
<dbReference type="InterPro" id="IPR052904">
    <property type="entry name" value="Acyl-CoA_dehydrogenase-like"/>
</dbReference>
<proteinExistence type="predicted"/>
<feature type="domain" description="Acyl-CoA oxidase/dehydrogenase middle" evidence="1">
    <location>
        <begin position="14"/>
        <end position="99"/>
    </location>
</feature>
<accession>X8E0B5</accession>
<reference evidence="2" key="1">
    <citation type="submission" date="2014-01" db="EMBL/GenBank/DDBJ databases">
        <authorList>
            <person name="Brown-Elliot B."/>
            <person name="Wallace R."/>
            <person name="Lenaerts A."/>
            <person name="Ordway D."/>
            <person name="DeGroote M.A."/>
            <person name="Parker T."/>
            <person name="Sizemore C."/>
            <person name="Tallon L.J."/>
            <person name="Sadzewicz L.K."/>
            <person name="Sengamalay N."/>
            <person name="Fraser C.M."/>
            <person name="Hine E."/>
            <person name="Shefchek K.A."/>
            <person name="Das S.P."/>
            <person name="Tettelin H."/>
        </authorList>
    </citation>
    <scope>NUCLEOTIDE SEQUENCE [LARGE SCALE GENOMIC DNA]</scope>
    <source>
        <strain evidence="2">4042</strain>
    </source>
</reference>
<dbReference type="Pfam" id="PF02770">
    <property type="entry name" value="Acyl-CoA_dh_M"/>
    <property type="match status" value="1"/>
</dbReference>
<dbReference type="InterPro" id="IPR009100">
    <property type="entry name" value="AcylCoA_DH/oxidase_NM_dom_sf"/>
</dbReference>
<dbReference type="SUPFAM" id="SSF56645">
    <property type="entry name" value="Acyl-CoA dehydrogenase NM domain-like"/>
    <property type="match status" value="1"/>
</dbReference>
<gene>
    <name evidence="2" type="ORF">I553_9411</name>
</gene>
<dbReference type="Gene3D" id="2.40.110.20">
    <property type="match status" value="1"/>
</dbReference>
<dbReference type="InterPro" id="IPR006091">
    <property type="entry name" value="Acyl-CoA_Oxase/DH_mid-dom"/>
</dbReference>
<evidence type="ECO:0000313" key="2">
    <source>
        <dbReference type="EMBL" id="EUA73255.1"/>
    </source>
</evidence>
<dbReference type="PATRIC" id="fig|1299334.3.peg.925"/>
<dbReference type="GO" id="GO:0003995">
    <property type="term" value="F:acyl-CoA dehydrogenase activity"/>
    <property type="evidence" value="ECO:0007669"/>
    <property type="project" value="TreeGrafter"/>
</dbReference>
<dbReference type="PANTHER" id="PTHR42707:SF2">
    <property type="entry name" value="ACD11 DEHYDROGENASE"/>
    <property type="match status" value="1"/>
</dbReference>
<protein>
    <submittedName>
        <fullName evidence="2">Acyl-CoA dehydrogenase, middle domain protein</fullName>
    </submittedName>
</protein>
<dbReference type="AlphaFoldDB" id="X8E0B5"/>
<comment type="caution">
    <text evidence="2">The sequence shown here is derived from an EMBL/GenBank/DDBJ whole genome shotgun (WGS) entry which is preliminary data.</text>
</comment>
<dbReference type="EMBL" id="JAOB01000011">
    <property type="protein sequence ID" value="EUA73255.1"/>
    <property type="molecule type" value="Genomic_DNA"/>
</dbReference>
<dbReference type="PANTHER" id="PTHR42707">
    <property type="entry name" value="ACYL-COA DEHYDROGENASE"/>
    <property type="match status" value="1"/>
</dbReference>